<dbReference type="Proteomes" id="UP000051260">
    <property type="component" value="Unassembled WGS sequence"/>
</dbReference>
<protein>
    <submittedName>
        <fullName evidence="2">Uncharacterized protein</fullName>
    </submittedName>
</protein>
<accession>A0A0P1I104</accession>
<dbReference type="OrthoDB" id="7805566at2"/>
<evidence type="ECO:0000256" key="1">
    <source>
        <dbReference type="SAM" id="MobiDB-lite"/>
    </source>
</evidence>
<dbReference type="STRING" id="1715692.RUE5091_00161"/>
<feature type="region of interest" description="Disordered" evidence="1">
    <location>
        <begin position="373"/>
        <end position="394"/>
    </location>
</feature>
<keyword evidence="3" id="KW-1185">Reference proteome</keyword>
<evidence type="ECO:0000313" key="2">
    <source>
        <dbReference type="EMBL" id="CUJ83913.1"/>
    </source>
</evidence>
<dbReference type="EMBL" id="CYUD01000001">
    <property type="protein sequence ID" value="CUJ83913.1"/>
    <property type="molecule type" value="Genomic_DNA"/>
</dbReference>
<gene>
    <name evidence="2" type="ORF">RUE5091_00161</name>
</gene>
<dbReference type="AlphaFoldDB" id="A0A0P1I104"/>
<sequence length="416" mass="45253">MGVLRILGFLVIVLVTIAGLDYYQQGKKHDGTLSASGYVETIKLRFTQQQEEREAKAVERDRKKRWKAGAKSHLPTAGAEWVQYELTDTDKKAVDIVLTNFGPTPLMSSISGTAELFRLTNSGKEGIVRKLSETGLVYVKGDEIAWFDISLKPKSARNTLAGMALSRQQNFMAHAATKKGFAVIDGVAFIETTQDLTSPTEALDFRKITGRIGIDEEVVIRMHTNAVDDTILELLGALDYATLNALLTYPSLVVGQGISVSQDRQADVAEKMDQLYTEMKLVQEKTTDEKLKNLDVAAMMVNSLTASDFNSDGLMDITGGEVFENQDILQIGYGRAQKLLLDSDQRQAAVAQDGKGAGFFSRLKDKLPAFKTPKASDAAVKPAPKKSAQPVRVHKGGLGTSCAQVGSLKRCSTAGQ</sequence>
<evidence type="ECO:0000313" key="3">
    <source>
        <dbReference type="Proteomes" id="UP000051260"/>
    </source>
</evidence>
<organism evidence="2 3">
    <name type="scientific">Ruegeria denitrificans</name>
    <dbReference type="NCBI Taxonomy" id="1715692"/>
    <lineage>
        <taxon>Bacteria</taxon>
        <taxon>Pseudomonadati</taxon>
        <taxon>Pseudomonadota</taxon>
        <taxon>Alphaproteobacteria</taxon>
        <taxon>Rhodobacterales</taxon>
        <taxon>Roseobacteraceae</taxon>
        <taxon>Ruegeria</taxon>
    </lineage>
</organism>
<dbReference type="RefSeq" id="WP_058279971.1">
    <property type="nucleotide sequence ID" value="NZ_CYUD01000001.1"/>
</dbReference>
<name>A0A0P1I104_9RHOB</name>
<proteinExistence type="predicted"/>
<reference evidence="3" key="1">
    <citation type="submission" date="2015-09" db="EMBL/GenBank/DDBJ databases">
        <authorList>
            <person name="Rodrigo-Torres L."/>
            <person name="Arahal D.R."/>
        </authorList>
    </citation>
    <scope>NUCLEOTIDE SEQUENCE [LARGE SCALE GENOMIC DNA]</scope>
    <source>
        <strain evidence="3">CECT 5091</strain>
    </source>
</reference>